<accession>A0A0C3C155</accession>
<dbReference type="HOGENOM" id="CLU_381571_0_0_1"/>
<dbReference type="OrthoDB" id="1920326at2759"/>
<sequence length="861" mass="95570">MEGNNLSRTSSEDIYMQDDILMDIGTDPNPPGPGEPARALAIHHDSTTISFSDEAAIQERSAQMHPLALASTSFLSTFAPIVCHPLASECSVEPGPSRKRGRPKGSKANRTPTSENPSIRRSVGRPRGSGHKQREAAAQAAERAALGLPQVQVHQKRPVGRPRKEREDTSSVFVEFRQSGTPGFRPTPTARLSTNPSNGANTPSPVPLSDAGIGTPGARRELFEVPASTTRVTPPLPISGCTTRPIHEPLYAPPIQQVEQIIPNEDPQRPVDLGEDDEDDDDEGDGEGIGSEDLDEAEGDEGDDEGDPNQVPAGPDEKSRTRRPLPEWLLSHFRLKIAECGPTFRDANGLPPLYATGKSFWFPHPSTSFLLNRNDVSPEKLYNPRFFLWDPEPLCHNGIPCPTCRHRLHRHGHISQPRRVVDINSTFWIIGYRYRCRTCVNPKTKKRTITYRSWDSRILAVVPPHLAAEFPAHLSHRSGISETLFSWVRSCFAKGMGGKQVSDAIREQHLLHYDHVRLQYLNVLCARTLDGWVGKKYIDFPPFDDASPNGPRNFLRCSQWLWDMYSRFMETHRNSLNQHTAMRSATIIAVDHSHKVTKQLGRISGSQTHTAILTATNENSEIRCCNLVATKAHSQYELALIRVRNSLDLYGLSQPLLAYTDNMSDKGFLEKSFPSLRTGVVPVEKYGDLEEYCLPPDVEIIIKNEPSSINAAMETILDDVPSDDPDAQIVIGFDSEWNIEVSVGGRVQERGHTSVIPIAYKNRVYILQVGEMVAAGTLPLQLKMLLSHPQILKAGRLVDADLGYLQSACKGSSQFVGGLDLAKYAKDRRVVNNARCSLADLCARVLKRRLNKNISERLSDA</sequence>
<feature type="non-terminal residue" evidence="3">
    <location>
        <position position="1"/>
    </location>
</feature>
<feature type="compositionally biased region" description="Polar residues" evidence="1">
    <location>
        <begin position="190"/>
        <end position="203"/>
    </location>
</feature>
<reference evidence="3 4" key="1">
    <citation type="submission" date="2014-04" db="EMBL/GenBank/DDBJ databases">
        <authorList>
            <consortium name="DOE Joint Genome Institute"/>
            <person name="Kuo A."/>
            <person name="Gay G."/>
            <person name="Dore J."/>
            <person name="Kohler A."/>
            <person name="Nagy L.G."/>
            <person name="Floudas D."/>
            <person name="Copeland A."/>
            <person name="Barry K.W."/>
            <person name="Cichocki N."/>
            <person name="Veneault-Fourrey C."/>
            <person name="LaButti K."/>
            <person name="Lindquist E.A."/>
            <person name="Lipzen A."/>
            <person name="Lundell T."/>
            <person name="Morin E."/>
            <person name="Murat C."/>
            <person name="Sun H."/>
            <person name="Tunlid A."/>
            <person name="Henrissat B."/>
            <person name="Grigoriev I.V."/>
            <person name="Hibbett D.S."/>
            <person name="Martin F."/>
            <person name="Nordberg H.P."/>
            <person name="Cantor M.N."/>
            <person name="Hua S.X."/>
        </authorList>
    </citation>
    <scope>NUCLEOTIDE SEQUENCE [LARGE SCALE GENOMIC DNA]</scope>
    <source>
        <strain evidence="4">h7</strain>
    </source>
</reference>
<dbReference type="EMBL" id="KN831793">
    <property type="protein sequence ID" value="KIM38009.1"/>
    <property type="molecule type" value="Genomic_DNA"/>
</dbReference>
<feature type="compositionally biased region" description="Basic residues" evidence="1">
    <location>
        <begin position="122"/>
        <end position="131"/>
    </location>
</feature>
<feature type="domain" description="DUF6729" evidence="2">
    <location>
        <begin position="360"/>
        <end position="525"/>
    </location>
</feature>
<proteinExistence type="predicted"/>
<dbReference type="PANTHER" id="PTHR24401">
    <property type="entry name" value="SI:CH211-243P7.3-RELATED"/>
    <property type="match status" value="1"/>
</dbReference>
<dbReference type="Proteomes" id="UP000053424">
    <property type="component" value="Unassembled WGS sequence"/>
</dbReference>
<keyword evidence="4" id="KW-1185">Reference proteome</keyword>
<evidence type="ECO:0000259" key="2">
    <source>
        <dbReference type="Pfam" id="PF20499"/>
    </source>
</evidence>
<evidence type="ECO:0000313" key="4">
    <source>
        <dbReference type="Proteomes" id="UP000053424"/>
    </source>
</evidence>
<dbReference type="AlphaFoldDB" id="A0A0C3C155"/>
<gene>
    <name evidence="3" type="ORF">M413DRAFT_420966</name>
</gene>
<feature type="region of interest" description="Disordered" evidence="1">
    <location>
        <begin position="88"/>
        <end position="248"/>
    </location>
</feature>
<dbReference type="SUPFAM" id="SSF53098">
    <property type="entry name" value="Ribonuclease H-like"/>
    <property type="match status" value="1"/>
</dbReference>
<dbReference type="Pfam" id="PF20499">
    <property type="entry name" value="DUF6729"/>
    <property type="match status" value="1"/>
</dbReference>
<name>A0A0C3C155_HEBCY</name>
<evidence type="ECO:0000313" key="3">
    <source>
        <dbReference type="EMBL" id="KIM38009.1"/>
    </source>
</evidence>
<feature type="region of interest" description="Disordered" evidence="1">
    <location>
        <begin position="263"/>
        <end position="323"/>
    </location>
</feature>
<dbReference type="InterPro" id="IPR036397">
    <property type="entry name" value="RNaseH_sf"/>
</dbReference>
<feature type="compositionally biased region" description="Basic residues" evidence="1">
    <location>
        <begin position="97"/>
        <end position="107"/>
    </location>
</feature>
<dbReference type="Gene3D" id="3.30.420.10">
    <property type="entry name" value="Ribonuclease H-like superfamily/Ribonuclease H"/>
    <property type="match status" value="1"/>
</dbReference>
<dbReference type="InterPro" id="IPR012337">
    <property type="entry name" value="RNaseH-like_sf"/>
</dbReference>
<dbReference type="GO" id="GO:0003676">
    <property type="term" value="F:nucleic acid binding"/>
    <property type="evidence" value="ECO:0007669"/>
    <property type="project" value="InterPro"/>
</dbReference>
<evidence type="ECO:0000256" key="1">
    <source>
        <dbReference type="SAM" id="MobiDB-lite"/>
    </source>
</evidence>
<organism evidence="3 4">
    <name type="scientific">Hebeloma cylindrosporum</name>
    <dbReference type="NCBI Taxonomy" id="76867"/>
    <lineage>
        <taxon>Eukaryota</taxon>
        <taxon>Fungi</taxon>
        <taxon>Dikarya</taxon>
        <taxon>Basidiomycota</taxon>
        <taxon>Agaricomycotina</taxon>
        <taxon>Agaricomycetes</taxon>
        <taxon>Agaricomycetidae</taxon>
        <taxon>Agaricales</taxon>
        <taxon>Agaricineae</taxon>
        <taxon>Hymenogastraceae</taxon>
        <taxon>Hebeloma</taxon>
    </lineage>
</organism>
<feature type="compositionally biased region" description="Polar residues" evidence="1">
    <location>
        <begin position="108"/>
        <end position="119"/>
    </location>
</feature>
<dbReference type="PANTHER" id="PTHR24401:SF29">
    <property type="entry name" value="SI:CH211-243P7.3-RELATED"/>
    <property type="match status" value="1"/>
</dbReference>
<dbReference type="InterPro" id="IPR046616">
    <property type="entry name" value="DUF6729"/>
</dbReference>
<feature type="compositionally biased region" description="Low complexity" evidence="1">
    <location>
        <begin position="136"/>
        <end position="145"/>
    </location>
</feature>
<feature type="compositionally biased region" description="Acidic residues" evidence="1">
    <location>
        <begin position="273"/>
        <end position="307"/>
    </location>
</feature>
<protein>
    <recommendedName>
        <fullName evidence="2">DUF6729 domain-containing protein</fullName>
    </recommendedName>
</protein>
<reference evidence="4" key="2">
    <citation type="submission" date="2015-01" db="EMBL/GenBank/DDBJ databases">
        <title>Evolutionary Origins and Diversification of the Mycorrhizal Mutualists.</title>
        <authorList>
            <consortium name="DOE Joint Genome Institute"/>
            <consortium name="Mycorrhizal Genomics Consortium"/>
            <person name="Kohler A."/>
            <person name="Kuo A."/>
            <person name="Nagy L.G."/>
            <person name="Floudas D."/>
            <person name="Copeland A."/>
            <person name="Barry K.W."/>
            <person name="Cichocki N."/>
            <person name="Veneault-Fourrey C."/>
            <person name="LaButti K."/>
            <person name="Lindquist E.A."/>
            <person name="Lipzen A."/>
            <person name="Lundell T."/>
            <person name="Morin E."/>
            <person name="Murat C."/>
            <person name="Riley R."/>
            <person name="Ohm R."/>
            <person name="Sun H."/>
            <person name="Tunlid A."/>
            <person name="Henrissat B."/>
            <person name="Grigoriev I.V."/>
            <person name="Hibbett D.S."/>
            <person name="Martin F."/>
        </authorList>
    </citation>
    <scope>NUCLEOTIDE SEQUENCE [LARGE SCALE GENOMIC DNA]</scope>
    <source>
        <strain evidence="4">h7</strain>
    </source>
</reference>